<dbReference type="Pfam" id="PF00069">
    <property type="entry name" value="Pkinase"/>
    <property type="match status" value="1"/>
</dbReference>
<dbReference type="STRING" id="1382522.W6MFT9"/>
<organism evidence="7 8">
    <name type="scientific">Kuraishia capsulata CBS 1993</name>
    <dbReference type="NCBI Taxonomy" id="1382522"/>
    <lineage>
        <taxon>Eukaryota</taxon>
        <taxon>Fungi</taxon>
        <taxon>Dikarya</taxon>
        <taxon>Ascomycota</taxon>
        <taxon>Saccharomycotina</taxon>
        <taxon>Pichiomycetes</taxon>
        <taxon>Pichiales</taxon>
        <taxon>Pichiaceae</taxon>
        <taxon>Kuraishia</taxon>
    </lineage>
</organism>
<dbReference type="GO" id="GO:0030447">
    <property type="term" value="P:filamentous growth"/>
    <property type="evidence" value="ECO:0007669"/>
    <property type="project" value="UniProtKB-ARBA"/>
</dbReference>
<dbReference type="GO" id="GO:0004674">
    <property type="term" value="F:protein serine/threonine kinase activity"/>
    <property type="evidence" value="ECO:0007669"/>
    <property type="project" value="UniProtKB-KW"/>
</dbReference>
<dbReference type="CDD" id="cd05117">
    <property type="entry name" value="STKc_CAMK"/>
    <property type="match status" value="1"/>
</dbReference>
<dbReference type="GO" id="GO:0005524">
    <property type="term" value="F:ATP binding"/>
    <property type="evidence" value="ECO:0007669"/>
    <property type="project" value="UniProtKB-UniRule"/>
</dbReference>
<dbReference type="PROSITE" id="PS50011">
    <property type="entry name" value="PROTEIN_KINASE_DOM"/>
    <property type="match status" value="1"/>
</dbReference>
<keyword evidence="5" id="KW-0175">Coiled coil</keyword>
<dbReference type="InterPro" id="IPR011009">
    <property type="entry name" value="Kinase-like_dom_sf"/>
</dbReference>
<evidence type="ECO:0000256" key="2">
    <source>
        <dbReference type="ARBA" id="ARBA00022840"/>
    </source>
</evidence>
<comment type="similarity">
    <text evidence="4">Belongs to the protein kinase superfamily.</text>
</comment>
<evidence type="ECO:0000256" key="1">
    <source>
        <dbReference type="ARBA" id="ARBA00022741"/>
    </source>
</evidence>
<dbReference type="OrthoDB" id="40902at2759"/>
<protein>
    <recommendedName>
        <fullName evidence="6">Protein kinase domain-containing protein</fullName>
    </recommendedName>
</protein>
<reference evidence="7" key="2">
    <citation type="submission" date="2014-02" db="EMBL/GenBank/DDBJ databases">
        <title>Complete DNA sequence of /Kuraishia capsulata/ illustrates novel genomic features among budding yeasts (/Saccharomycotina/).</title>
        <authorList>
            <person name="Morales L."/>
            <person name="Noel B."/>
            <person name="Porcel B."/>
            <person name="Marcet-Houben M."/>
            <person name="Hullo M-F."/>
            <person name="Sacerdot C."/>
            <person name="Tekaia F."/>
            <person name="Leh-Louis V."/>
            <person name="Despons L."/>
            <person name="Khanna V."/>
            <person name="Aury J-M."/>
            <person name="Barbe V."/>
            <person name="Couloux A."/>
            <person name="Labadie K."/>
            <person name="Pelletier E."/>
            <person name="Souciet J-L."/>
            <person name="Boekhout T."/>
            <person name="Gabaldon T."/>
            <person name="Wincker P."/>
            <person name="Dujon B."/>
        </authorList>
    </citation>
    <scope>NUCLEOTIDE SEQUENCE</scope>
    <source>
        <strain evidence="7">CBS 1993</strain>
    </source>
</reference>
<reference evidence="7" key="1">
    <citation type="submission" date="2013-12" db="EMBL/GenBank/DDBJ databases">
        <authorList>
            <person name="Genoscope - CEA"/>
        </authorList>
    </citation>
    <scope>NUCLEOTIDE SEQUENCE</scope>
    <source>
        <strain evidence="7">CBS 1993</strain>
    </source>
</reference>
<feature type="binding site" evidence="3">
    <location>
        <position position="52"/>
    </location>
    <ligand>
        <name>ATP</name>
        <dbReference type="ChEBI" id="CHEBI:30616"/>
    </ligand>
</feature>
<dbReference type="PROSITE" id="PS00108">
    <property type="entry name" value="PROTEIN_KINASE_ST"/>
    <property type="match status" value="1"/>
</dbReference>
<accession>W6MFT9</accession>
<keyword evidence="2 3" id="KW-0067">ATP-binding</keyword>
<sequence length="403" mass="45366">MFSALKLQPESYRKKKDLYEYGRTLGVGSFGTVRVATVKKTGEQVAVKIILKKSLAGNEQMVLDEIDMLRQLSHPHIVKFVDWFESKDKFYIVTQLATGGELFDRIIERVSFSERDAAAVVTQILLALDYLHTNDIVHRDLKPENVLYLNPEPDAPVVIADFGISRKLSGDDQVLTSCAGSFGYAAPEIYTGEGHGKPCDIWSMGVITYTLLSGCAPFRSETVHSFVEEVRYNDGVIFYDRYWSDISLAAKQFILRMLDVVQSRRATTRDLLRDPWIIENTSPLKPDAVQGVNLISTIREGFDGRSKLRKAVQVVMMKNRLQRLRDQMDDANDEDFQYYSSGSVSTVDLAGIDAGIAGMDLDQDSKRSSLRVSLFQQLVHAASENKEELQKKLAEQDGLEEDN</sequence>
<dbReference type="SUPFAM" id="SSF56112">
    <property type="entry name" value="Protein kinase-like (PK-like)"/>
    <property type="match status" value="1"/>
</dbReference>
<dbReference type="AlphaFoldDB" id="W6MFT9"/>
<dbReference type="InterPro" id="IPR000719">
    <property type="entry name" value="Prot_kinase_dom"/>
</dbReference>
<evidence type="ECO:0000256" key="4">
    <source>
        <dbReference type="RuleBase" id="RU000304"/>
    </source>
</evidence>
<keyword evidence="4" id="KW-0418">Kinase</keyword>
<evidence type="ECO:0000259" key="6">
    <source>
        <dbReference type="PROSITE" id="PS50011"/>
    </source>
</evidence>
<evidence type="ECO:0000313" key="8">
    <source>
        <dbReference type="Proteomes" id="UP000019384"/>
    </source>
</evidence>
<keyword evidence="8" id="KW-1185">Reference proteome</keyword>
<dbReference type="RefSeq" id="XP_022456285.1">
    <property type="nucleotide sequence ID" value="XM_022604747.1"/>
</dbReference>
<dbReference type="HOGENOM" id="CLU_000288_63_0_1"/>
<feature type="coiled-coil region" evidence="5">
    <location>
        <begin position="372"/>
        <end position="402"/>
    </location>
</feature>
<evidence type="ECO:0000313" key="7">
    <source>
        <dbReference type="EMBL" id="CDK24268.1"/>
    </source>
</evidence>
<dbReference type="InterPro" id="IPR017441">
    <property type="entry name" value="Protein_kinase_ATP_BS"/>
</dbReference>
<keyword evidence="4" id="KW-0808">Transferase</keyword>
<keyword evidence="4" id="KW-0723">Serine/threonine-protein kinase</keyword>
<gene>
    <name evidence="7" type="ORF">KUCA_T00000228001</name>
</gene>
<dbReference type="PANTHER" id="PTHR24347">
    <property type="entry name" value="SERINE/THREONINE-PROTEIN KINASE"/>
    <property type="match status" value="1"/>
</dbReference>
<proteinExistence type="inferred from homology"/>
<evidence type="ECO:0000256" key="5">
    <source>
        <dbReference type="SAM" id="Coils"/>
    </source>
</evidence>
<dbReference type="Proteomes" id="UP000019384">
    <property type="component" value="Unassembled WGS sequence"/>
</dbReference>
<dbReference type="InterPro" id="IPR008271">
    <property type="entry name" value="Ser/Thr_kinase_AS"/>
</dbReference>
<dbReference type="SMART" id="SM00220">
    <property type="entry name" value="S_TKc"/>
    <property type="match status" value="1"/>
</dbReference>
<dbReference type="FunFam" id="1.10.510.10:FF:000571">
    <property type="entry name" value="Maternal embryonic leucine zipper kinase"/>
    <property type="match status" value="1"/>
</dbReference>
<dbReference type="PROSITE" id="PS00107">
    <property type="entry name" value="PROTEIN_KINASE_ATP"/>
    <property type="match status" value="1"/>
</dbReference>
<dbReference type="FunFam" id="3.30.200.20:FF:000278">
    <property type="entry name" value="Calcium/calmodulin-dependent protein kinase II"/>
    <property type="match status" value="1"/>
</dbReference>
<evidence type="ECO:0000256" key="3">
    <source>
        <dbReference type="PROSITE-ProRule" id="PRU10141"/>
    </source>
</evidence>
<dbReference type="Gene3D" id="1.10.510.10">
    <property type="entry name" value="Transferase(Phosphotransferase) domain 1"/>
    <property type="match status" value="1"/>
</dbReference>
<dbReference type="GeneID" id="34517673"/>
<keyword evidence="1 3" id="KW-0547">Nucleotide-binding</keyword>
<feature type="domain" description="Protein kinase" evidence="6">
    <location>
        <begin position="19"/>
        <end position="277"/>
    </location>
</feature>
<name>W6MFT9_9ASCO</name>
<dbReference type="EMBL" id="HG793125">
    <property type="protein sequence ID" value="CDK24268.1"/>
    <property type="molecule type" value="Genomic_DNA"/>
</dbReference>